<evidence type="ECO:0000256" key="7">
    <source>
        <dbReference type="RuleBase" id="RU365085"/>
    </source>
</evidence>
<evidence type="ECO:0000256" key="3">
    <source>
        <dbReference type="ARBA" id="ARBA00022692"/>
    </source>
</evidence>
<keyword evidence="9" id="KW-1185">Reference proteome</keyword>
<proteinExistence type="inferred from homology"/>
<dbReference type="InterPro" id="IPR013174">
    <property type="entry name" value="DPM3"/>
</dbReference>
<name>A0A0H2SF23_9AGAM</name>
<evidence type="ECO:0000256" key="4">
    <source>
        <dbReference type="ARBA" id="ARBA00022824"/>
    </source>
</evidence>
<keyword evidence="8" id="KW-0328">Glycosyltransferase</keyword>
<evidence type="ECO:0000256" key="5">
    <source>
        <dbReference type="ARBA" id="ARBA00022989"/>
    </source>
</evidence>
<dbReference type="Pfam" id="PF08285">
    <property type="entry name" value="DPM3"/>
    <property type="match status" value="1"/>
</dbReference>
<reference evidence="8 9" key="1">
    <citation type="submission" date="2015-04" db="EMBL/GenBank/DDBJ databases">
        <title>Complete genome sequence of Schizopora paradoxa KUC8140, a cosmopolitan wood degrader in East Asia.</title>
        <authorList>
            <consortium name="DOE Joint Genome Institute"/>
            <person name="Min B."/>
            <person name="Park H."/>
            <person name="Jang Y."/>
            <person name="Kim J.-J."/>
            <person name="Kim K.H."/>
            <person name="Pangilinan J."/>
            <person name="Lipzen A."/>
            <person name="Riley R."/>
            <person name="Grigoriev I.V."/>
            <person name="Spatafora J.W."/>
            <person name="Choi I.-G."/>
        </authorList>
    </citation>
    <scope>NUCLEOTIDE SEQUENCE [LARGE SCALE GENOMIC DNA]</scope>
    <source>
        <strain evidence="8 9">KUC8140</strain>
    </source>
</reference>
<comment type="pathway">
    <text evidence="7">Protein modification; protein glycosylation.</text>
</comment>
<dbReference type="AlphaFoldDB" id="A0A0H2SF23"/>
<dbReference type="GO" id="GO:0006506">
    <property type="term" value="P:GPI anchor biosynthetic process"/>
    <property type="evidence" value="ECO:0007669"/>
    <property type="project" value="TreeGrafter"/>
</dbReference>
<dbReference type="OrthoDB" id="2014333at2759"/>
<evidence type="ECO:0000256" key="2">
    <source>
        <dbReference type="ARBA" id="ARBA00010430"/>
    </source>
</evidence>
<dbReference type="UniPathway" id="UPA00378"/>
<keyword evidence="6 7" id="KW-0472">Membrane</keyword>
<evidence type="ECO:0000313" key="9">
    <source>
        <dbReference type="Proteomes" id="UP000053477"/>
    </source>
</evidence>
<feature type="transmembrane region" description="Helical" evidence="7">
    <location>
        <begin position="7"/>
        <end position="31"/>
    </location>
</feature>
<dbReference type="GO" id="GO:0005789">
    <property type="term" value="C:endoplasmic reticulum membrane"/>
    <property type="evidence" value="ECO:0007669"/>
    <property type="project" value="UniProtKB-SubCell"/>
</dbReference>
<dbReference type="Proteomes" id="UP000053477">
    <property type="component" value="Unassembled WGS sequence"/>
</dbReference>
<dbReference type="InParanoid" id="A0A0H2SF23"/>
<dbReference type="GO" id="GO:0033185">
    <property type="term" value="C:dolichol-phosphate-mannose synthase complex"/>
    <property type="evidence" value="ECO:0007669"/>
    <property type="project" value="TreeGrafter"/>
</dbReference>
<keyword evidence="4 7" id="KW-0256">Endoplasmic reticulum</keyword>
<evidence type="ECO:0000313" key="8">
    <source>
        <dbReference type="EMBL" id="KLO20343.1"/>
    </source>
</evidence>
<dbReference type="EMBL" id="KQ085882">
    <property type="protein sequence ID" value="KLO20343.1"/>
    <property type="molecule type" value="Genomic_DNA"/>
</dbReference>
<feature type="transmembrane region" description="Helical" evidence="7">
    <location>
        <begin position="43"/>
        <end position="64"/>
    </location>
</feature>
<evidence type="ECO:0000256" key="6">
    <source>
        <dbReference type="ARBA" id="ARBA00023136"/>
    </source>
</evidence>
<dbReference type="PANTHER" id="PTHR16433">
    <property type="entry name" value="DOLICHOL-PHOSPHATE MANNOSYLTRANSFERASE SUBUNIT 3"/>
    <property type="match status" value="1"/>
</dbReference>
<comment type="function">
    <text evidence="7">Stabilizer subunit of the dolichol-phosphate mannose (DPM) synthase complex; tethers catalytic subunit to the ER.</text>
</comment>
<gene>
    <name evidence="8" type="ORF">SCHPADRAFT_841398</name>
</gene>
<organism evidence="8 9">
    <name type="scientific">Schizopora paradoxa</name>
    <dbReference type="NCBI Taxonomy" id="27342"/>
    <lineage>
        <taxon>Eukaryota</taxon>
        <taxon>Fungi</taxon>
        <taxon>Dikarya</taxon>
        <taxon>Basidiomycota</taxon>
        <taxon>Agaricomycotina</taxon>
        <taxon>Agaricomycetes</taxon>
        <taxon>Hymenochaetales</taxon>
        <taxon>Schizoporaceae</taxon>
        <taxon>Schizopora</taxon>
    </lineage>
</organism>
<keyword evidence="8" id="KW-0808">Transferase</keyword>
<protein>
    <recommendedName>
        <fullName evidence="7">Dolichol-phosphate mannosyltransferase subunit 3</fullName>
    </recommendedName>
</protein>
<dbReference type="STRING" id="27342.A0A0H2SF23"/>
<accession>A0A0H2SF23</accession>
<comment type="subcellular location">
    <subcellularLocation>
        <location evidence="1 7">Endoplasmic reticulum membrane</location>
        <topology evidence="1 7">Multi-pass membrane protein</topology>
    </subcellularLocation>
</comment>
<evidence type="ECO:0000256" key="1">
    <source>
        <dbReference type="ARBA" id="ARBA00004477"/>
    </source>
</evidence>
<comment type="similarity">
    <text evidence="2 7">Belongs to the DPM3 family.</text>
</comment>
<comment type="subunit">
    <text evidence="7">Component of the dolichol-phosphate mannose (DPM) synthase complex.</text>
</comment>
<dbReference type="PANTHER" id="PTHR16433:SF0">
    <property type="entry name" value="DOLICHOL-PHOSPHATE MANNOSYLTRANSFERASE SUBUNIT 3"/>
    <property type="match status" value="1"/>
</dbReference>
<keyword evidence="5 7" id="KW-1133">Transmembrane helix</keyword>
<keyword evidence="3 7" id="KW-0812">Transmembrane</keyword>
<dbReference type="GO" id="GO:0016757">
    <property type="term" value="F:glycosyltransferase activity"/>
    <property type="evidence" value="ECO:0007669"/>
    <property type="project" value="UniProtKB-KW"/>
</dbReference>
<dbReference type="FunCoup" id="A0A0H2SF23">
    <property type="interactions" value="25"/>
</dbReference>
<sequence length="95" mass="10422">MTRATQFATYGAVAAIAYILLWLDIIPVPFLDATVKDELIPVLPWWLVVAFGAYSLSSLGYGLYTFNDVPAAYEELMSEISQAKSDLQTKGVSVD</sequence>